<sequence>MKFYFLVVIFISTYLNASNIKLIDEKYANKMLGLTYHKECPVSLDELRIVNVKYLGFDNNIYLGDIIVHKDLAFEVFEIFKELFEISYAIKQIIPIEKYNGDDFASIEADNTSAFNCRKAEGSQKYSKHSYGKAIDLNPLENPYVYSNGTTSHEASQKYLIRKSNDDSIENKAVLTSSSKAVQIFKKYGWKWGGDWKNIKDYQHFQK</sequence>
<evidence type="ECO:0000259" key="1">
    <source>
        <dbReference type="Pfam" id="PF13539"/>
    </source>
</evidence>
<dbReference type="CDD" id="cd14845">
    <property type="entry name" value="L-Ala-D-Glu_peptidase_like"/>
    <property type="match status" value="1"/>
</dbReference>
<dbReference type="Gene3D" id="3.30.1380.10">
    <property type="match status" value="1"/>
</dbReference>
<dbReference type="Proteomes" id="UP000503482">
    <property type="component" value="Chromosome"/>
</dbReference>
<keyword evidence="2" id="KW-0121">Carboxypeptidase</keyword>
<accession>A0AAE7BAK3</accession>
<keyword evidence="2" id="KW-0378">Hydrolase</keyword>
<organism evidence="2 3">
    <name type="scientific">Arcobacter venerupis</name>
    <dbReference type="NCBI Taxonomy" id="1054033"/>
    <lineage>
        <taxon>Bacteria</taxon>
        <taxon>Pseudomonadati</taxon>
        <taxon>Campylobacterota</taxon>
        <taxon>Epsilonproteobacteria</taxon>
        <taxon>Campylobacterales</taxon>
        <taxon>Arcobacteraceae</taxon>
        <taxon>Arcobacter</taxon>
    </lineage>
</organism>
<dbReference type="SUPFAM" id="SSF55166">
    <property type="entry name" value="Hedgehog/DD-peptidase"/>
    <property type="match status" value="1"/>
</dbReference>
<dbReference type="InterPro" id="IPR039561">
    <property type="entry name" value="Peptidase_M15C"/>
</dbReference>
<evidence type="ECO:0000313" key="3">
    <source>
        <dbReference type="Proteomes" id="UP000503482"/>
    </source>
</evidence>
<dbReference type="KEGG" id="avp:AVENP_1275"/>
<dbReference type="InterPro" id="IPR009045">
    <property type="entry name" value="Zn_M74/Hedgehog-like"/>
</dbReference>
<evidence type="ECO:0000313" key="2">
    <source>
        <dbReference type="EMBL" id="QKF66829.1"/>
    </source>
</evidence>
<reference evidence="2 3" key="1">
    <citation type="submission" date="2020-05" db="EMBL/GenBank/DDBJ databases">
        <title>Complete genome sequencing of Campylobacter and Arcobacter type strains.</title>
        <authorList>
            <person name="Miller W.G."/>
            <person name="Yee E."/>
        </authorList>
    </citation>
    <scope>NUCLEOTIDE SEQUENCE [LARGE SCALE GENOMIC DNA]</scope>
    <source>
        <strain evidence="2 3">LMG 26156</strain>
    </source>
</reference>
<proteinExistence type="predicted"/>
<gene>
    <name evidence="2" type="ORF">AVENP_1275</name>
</gene>
<dbReference type="EMBL" id="CP053840">
    <property type="protein sequence ID" value="QKF66829.1"/>
    <property type="molecule type" value="Genomic_DNA"/>
</dbReference>
<keyword evidence="3" id="KW-1185">Reference proteome</keyword>
<name>A0AAE7BAK3_9BACT</name>
<dbReference type="GO" id="GO:0004180">
    <property type="term" value="F:carboxypeptidase activity"/>
    <property type="evidence" value="ECO:0007669"/>
    <property type="project" value="UniProtKB-KW"/>
</dbReference>
<protein>
    <submittedName>
        <fullName evidence="2">D-alanyl-D-alanine carboxypeptidase, peptidase M15 family</fullName>
    </submittedName>
</protein>
<dbReference type="AlphaFoldDB" id="A0AAE7BAK3"/>
<keyword evidence="2" id="KW-0645">Protease</keyword>
<feature type="domain" description="Peptidase M15C" evidence="1">
    <location>
        <begin position="122"/>
        <end position="206"/>
    </location>
</feature>
<dbReference type="Pfam" id="PF13539">
    <property type="entry name" value="Peptidase_M15_4"/>
    <property type="match status" value="1"/>
</dbReference>
<dbReference type="RefSeq" id="WP_228201864.1">
    <property type="nucleotide sequence ID" value="NZ_CP053840.1"/>
</dbReference>